<dbReference type="HAMAP" id="MF_00354">
    <property type="entry name" value="Idi_2"/>
    <property type="match status" value="1"/>
</dbReference>
<keyword evidence="4 11" id="KW-0288">FMN</keyword>
<comment type="cofactor">
    <cofactor evidence="11">
        <name>NADPH</name>
        <dbReference type="ChEBI" id="CHEBI:57783"/>
    </cofactor>
</comment>
<feature type="binding site" evidence="11">
    <location>
        <begin position="259"/>
        <end position="261"/>
    </location>
    <ligand>
        <name>FMN</name>
        <dbReference type="ChEBI" id="CHEBI:58210"/>
    </ligand>
</feature>
<evidence type="ECO:0000256" key="5">
    <source>
        <dbReference type="ARBA" id="ARBA00022723"/>
    </source>
</evidence>
<comment type="function">
    <text evidence="11">Involved in the biosynthesis of isoprenoids. Catalyzes the 1,3-allylic rearrangement of the homoallylic substrate isopentenyl (IPP) to its allylic isomer, dimethylallyl diphosphate (DMAPP).</text>
</comment>
<evidence type="ECO:0000256" key="1">
    <source>
        <dbReference type="ARBA" id="ARBA00001917"/>
    </source>
</evidence>
<comment type="cofactor">
    <cofactor evidence="1 11">
        <name>FMN</name>
        <dbReference type="ChEBI" id="CHEBI:58210"/>
    </cofactor>
</comment>
<feature type="binding site" evidence="11">
    <location>
        <position position="155"/>
    </location>
    <ligand>
        <name>Mg(2+)</name>
        <dbReference type="ChEBI" id="CHEBI:18420"/>
    </ligand>
</feature>
<comment type="cofactor">
    <cofactor evidence="11">
        <name>Mg(2+)</name>
        <dbReference type="ChEBI" id="CHEBI:18420"/>
    </cofactor>
</comment>
<keyword evidence="9 11" id="KW-0413">Isomerase</keyword>
<keyword evidence="3 11" id="KW-0285">Flavoprotein</keyword>
<evidence type="ECO:0000259" key="12">
    <source>
        <dbReference type="Pfam" id="PF01070"/>
    </source>
</evidence>
<feature type="binding site" evidence="11">
    <location>
        <begin position="280"/>
        <end position="281"/>
    </location>
    <ligand>
        <name>FMN</name>
        <dbReference type="ChEBI" id="CHEBI:58210"/>
    </ligand>
</feature>
<gene>
    <name evidence="11 13" type="primary">fni</name>
    <name evidence="13" type="ORF">R0G89_01220</name>
</gene>
<dbReference type="EMBL" id="JAWJAV010000001">
    <property type="protein sequence ID" value="MDV2620358.1"/>
    <property type="molecule type" value="Genomic_DNA"/>
</dbReference>
<comment type="catalytic activity">
    <reaction evidence="11">
        <text>isopentenyl diphosphate = dimethylallyl diphosphate</text>
        <dbReference type="Rhea" id="RHEA:23284"/>
        <dbReference type="ChEBI" id="CHEBI:57623"/>
        <dbReference type="ChEBI" id="CHEBI:128769"/>
        <dbReference type="EC" id="5.3.3.2"/>
    </reaction>
</comment>
<dbReference type="InterPro" id="IPR013785">
    <property type="entry name" value="Aldolase_TIM"/>
</dbReference>
<dbReference type="CDD" id="cd02811">
    <property type="entry name" value="IDI-2_FMN"/>
    <property type="match status" value="1"/>
</dbReference>
<dbReference type="GO" id="GO:0005737">
    <property type="term" value="C:cytoplasm"/>
    <property type="evidence" value="ECO:0007669"/>
    <property type="project" value="UniProtKB-SubCell"/>
</dbReference>
<dbReference type="EC" id="5.3.3.2" evidence="11"/>
<feature type="binding site" evidence="11">
    <location>
        <position position="154"/>
    </location>
    <ligand>
        <name>substrate</name>
    </ligand>
</feature>
<reference evidence="13" key="1">
    <citation type="journal article" date="2023" name="PeerJ">
        <title>Selection and evaluation of lactic acid bacteria from chicken feces in Thailand as potential probiotics.</title>
        <authorList>
            <person name="Khurajog B."/>
            <person name="Disastra Y."/>
            <person name="Lawwyne L.D."/>
            <person name="Sirichokchatchawan W."/>
            <person name="Niyomtham W."/>
            <person name="Yindee J."/>
            <person name="Hampson D.J."/>
            <person name="Prapasarakul N."/>
        </authorList>
    </citation>
    <scope>NUCLEOTIDE SEQUENCE</scope>
    <source>
        <strain evidence="13">BF9</strain>
    </source>
</reference>
<comment type="similarity">
    <text evidence="11">Belongs to the IPP isomerase type 2 family.</text>
</comment>
<protein>
    <recommendedName>
        <fullName evidence="11">Isopentenyl-diphosphate delta-isomerase</fullName>
        <shortName evidence="11">IPP isomerase</shortName>
        <ecNumber evidence="11">5.3.3.2</ecNumber>
    </recommendedName>
    <alternativeName>
        <fullName evidence="11">Isopentenyl diphosphate:dimethylallyl diphosphate isomerase</fullName>
    </alternativeName>
    <alternativeName>
        <fullName evidence="11">Isopentenyl pyrophosphate isomerase</fullName>
    </alternativeName>
    <alternativeName>
        <fullName evidence="11">Type 2 isopentenyl diphosphate isomerase</fullName>
        <shortName evidence="11">IDI-2</shortName>
    </alternativeName>
</protein>
<accession>A0AAW8YF22</accession>
<feature type="domain" description="FMN-dependent dehydrogenase" evidence="12">
    <location>
        <begin position="158"/>
        <end position="326"/>
    </location>
</feature>
<name>A0AAW8YF22_PEDAC</name>
<dbReference type="InterPro" id="IPR000262">
    <property type="entry name" value="FMN-dep_DH"/>
</dbReference>
<keyword evidence="6 11" id="KW-0460">Magnesium</keyword>
<dbReference type="RefSeq" id="WP_008840914.1">
    <property type="nucleotide sequence ID" value="NZ_CP050079.1"/>
</dbReference>
<feature type="binding site" evidence="11">
    <location>
        <begin position="8"/>
        <end position="9"/>
    </location>
    <ligand>
        <name>substrate</name>
    </ligand>
</feature>
<dbReference type="GO" id="GO:0004452">
    <property type="term" value="F:isopentenyl-diphosphate delta-isomerase activity"/>
    <property type="evidence" value="ECO:0007669"/>
    <property type="project" value="UniProtKB-UniRule"/>
</dbReference>
<keyword evidence="8 11" id="KW-0414">Isoprene biosynthesis</keyword>
<dbReference type="PIRSF" id="PIRSF003314">
    <property type="entry name" value="IPP_isomerase"/>
    <property type="match status" value="1"/>
</dbReference>
<evidence type="ECO:0000313" key="13">
    <source>
        <dbReference type="EMBL" id="MDV2620358.1"/>
    </source>
</evidence>
<dbReference type="AlphaFoldDB" id="A0AAW8YF22"/>
<dbReference type="NCBIfam" id="TIGR02151">
    <property type="entry name" value="IPP_isom_2"/>
    <property type="match status" value="1"/>
</dbReference>
<comment type="caution">
    <text evidence="11">Lacks conserved residue(s) required for the propagation of feature annotation.</text>
</comment>
<feature type="binding site" evidence="11">
    <location>
        <position position="95"/>
    </location>
    <ligand>
        <name>FMN</name>
        <dbReference type="ChEBI" id="CHEBI:58210"/>
    </ligand>
</feature>
<dbReference type="GO" id="GO:0010181">
    <property type="term" value="F:FMN binding"/>
    <property type="evidence" value="ECO:0007669"/>
    <property type="project" value="UniProtKB-UniRule"/>
</dbReference>
<comment type="caution">
    <text evidence="13">The sequence shown here is derived from an EMBL/GenBank/DDBJ whole genome shotgun (WGS) entry which is preliminary data.</text>
</comment>
<dbReference type="GO" id="GO:0016491">
    <property type="term" value="F:oxidoreductase activity"/>
    <property type="evidence" value="ECO:0007669"/>
    <property type="project" value="InterPro"/>
</dbReference>
<evidence type="ECO:0000256" key="7">
    <source>
        <dbReference type="ARBA" id="ARBA00022857"/>
    </source>
</evidence>
<keyword evidence="2 11" id="KW-0963">Cytoplasm</keyword>
<comment type="subcellular location">
    <subcellularLocation>
        <location evidence="11">Cytoplasm</location>
    </subcellularLocation>
</comment>
<dbReference type="GO" id="GO:0008299">
    <property type="term" value="P:isoprenoid biosynthetic process"/>
    <property type="evidence" value="ECO:0007669"/>
    <property type="project" value="UniProtKB-UniRule"/>
</dbReference>
<dbReference type="Gene3D" id="3.20.20.70">
    <property type="entry name" value="Aldolase class I"/>
    <property type="match status" value="1"/>
</dbReference>
<evidence type="ECO:0000256" key="9">
    <source>
        <dbReference type="ARBA" id="ARBA00023235"/>
    </source>
</evidence>
<sequence length="327" mass="35304">MKNIQSHRKDEHVSLAEKFYQPVASAGFTEIKLRPNALPEMGIDDVSLQTKLAGLPIEVPFFIQAMTGGSPTTAKLNRRLAIIARETGLAMAVGSQSVGLKYPELADTFQVVRNENPHGLILANLGADASVAAAKKAVAMLDADVLQLHINVAQELVMPEGDRSFNYLEQIKAIQAAVSVPVVIKAVGAGMTRADALRLQSIGVRYIDVGGKGGTNFVQIENARRSEKDFAFLTDLGLTTVESLKEVSGLGLSVTATGGIRTPADVIKSIALGADNVGVAGYFLHQLLHHDDQEIIDLIERWKYQLRCLMVLLGVTKLADLSERQLR</sequence>
<dbReference type="Proteomes" id="UP001280897">
    <property type="component" value="Unassembled WGS sequence"/>
</dbReference>
<dbReference type="GeneID" id="57365853"/>
<comment type="subunit">
    <text evidence="10 11">Homooctamer. Dimer of tetramers.</text>
</comment>
<dbReference type="GO" id="GO:0070402">
    <property type="term" value="F:NADPH binding"/>
    <property type="evidence" value="ECO:0007669"/>
    <property type="project" value="UniProtKB-UniRule"/>
</dbReference>
<feature type="binding site" evidence="11">
    <location>
        <position position="124"/>
    </location>
    <ligand>
        <name>FMN</name>
        <dbReference type="ChEBI" id="CHEBI:58210"/>
    </ligand>
</feature>
<feature type="binding site" evidence="11">
    <location>
        <begin position="65"/>
        <end position="67"/>
    </location>
    <ligand>
        <name>FMN</name>
        <dbReference type="ChEBI" id="CHEBI:58210"/>
    </ligand>
</feature>
<dbReference type="InterPro" id="IPR011179">
    <property type="entry name" value="IPdP_isomerase"/>
</dbReference>
<evidence type="ECO:0000256" key="8">
    <source>
        <dbReference type="ARBA" id="ARBA00023229"/>
    </source>
</evidence>
<dbReference type="Pfam" id="PF01070">
    <property type="entry name" value="FMN_dh"/>
    <property type="match status" value="1"/>
</dbReference>
<evidence type="ECO:0000313" key="14">
    <source>
        <dbReference type="Proteomes" id="UP001280897"/>
    </source>
</evidence>
<keyword evidence="7 11" id="KW-0521">NADP</keyword>
<evidence type="ECO:0000256" key="4">
    <source>
        <dbReference type="ARBA" id="ARBA00022643"/>
    </source>
</evidence>
<proteinExistence type="inferred from homology"/>
<organism evidence="13 14">
    <name type="scientific">Pediococcus acidilactici</name>
    <dbReference type="NCBI Taxonomy" id="1254"/>
    <lineage>
        <taxon>Bacteria</taxon>
        <taxon>Bacillati</taxon>
        <taxon>Bacillota</taxon>
        <taxon>Bacilli</taxon>
        <taxon>Lactobacillales</taxon>
        <taxon>Lactobacillaceae</taxon>
        <taxon>Pediococcus</taxon>
        <taxon>Pediococcus acidilactici group</taxon>
    </lineage>
</organism>
<evidence type="ECO:0000256" key="6">
    <source>
        <dbReference type="ARBA" id="ARBA00022842"/>
    </source>
</evidence>
<evidence type="ECO:0000256" key="2">
    <source>
        <dbReference type="ARBA" id="ARBA00022490"/>
    </source>
</evidence>
<feature type="binding site" evidence="11">
    <location>
        <position position="185"/>
    </location>
    <ligand>
        <name>FMN</name>
        <dbReference type="ChEBI" id="CHEBI:58210"/>
    </ligand>
</feature>
<feature type="binding site" evidence="11">
    <location>
        <position position="215"/>
    </location>
    <ligand>
        <name>FMN</name>
        <dbReference type="ChEBI" id="CHEBI:58210"/>
    </ligand>
</feature>
<evidence type="ECO:0000256" key="10">
    <source>
        <dbReference type="ARBA" id="ARBA00025810"/>
    </source>
</evidence>
<dbReference type="GO" id="GO:0000287">
    <property type="term" value="F:magnesium ion binding"/>
    <property type="evidence" value="ECO:0007669"/>
    <property type="project" value="UniProtKB-UniRule"/>
</dbReference>
<evidence type="ECO:0000256" key="11">
    <source>
        <dbReference type="HAMAP-Rule" id="MF_00354"/>
    </source>
</evidence>
<dbReference type="SUPFAM" id="SSF51395">
    <property type="entry name" value="FMN-linked oxidoreductases"/>
    <property type="match status" value="1"/>
</dbReference>
<evidence type="ECO:0000256" key="3">
    <source>
        <dbReference type="ARBA" id="ARBA00022630"/>
    </source>
</evidence>
<reference evidence="13" key="2">
    <citation type="submission" date="2023-10" db="EMBL/GenBank/DDBJ databases">
        <authorList>
            <person name="Khurajog B."/>
        </authorList>
    </citation>
    <scope>NUCLEOTIDE SEQUENCE</scope>
    <source>
        <strain evidence="13">BF9</strain>
    </source>
</reference>
<dbReference type="PANTHER" id="PTHR43665:SF1">
    <property type="entry name" value="ISOPENTENYL-DIPHOSPHATE DELTA-ISOMERASE"/>
    <property type="match status" value="1"/>
</dbReference>
<dbReference type="PANTHER" id="PTHR43665">
    <property type="entry name" value="ISOPENTENYL-DIPHOSPHATE DELTA-ISOMERASE"/>
    <property type="match status" value="1"/>
</dbReference>
<keyword evidence="5 11" id="KW-0479">Metal-binding</keyword>